<reference evidence="1" key="1">
    <citation type="submission" date="2022-07" db="EMBL/GenBank/DDBJ databases">
        <title>Phylogenomic reconstructions and comparative analyses of Kickxellomycotina fungi.</title>
        <authorList>
            <person name="Reynolds N.K."/>
            <person name="Stajich J.E."/>
            <person name="Barry K."/>
            <person name="Grigoriev I.V."/>
            <person name="Crous P."/>
            <person name="Smith M.E."/>
        </authorList>
    </citation>
    <scope>NUCLEOTIDE SEQUENCE</scope>
    <source>
        <strain evidence="1">NRRL 3115</strain>
    </source>
</reference>
<accession>A0A9W8KX73</accession>
<dbReference type="OrthoDB" id="5584798at2759"/>
<organism evidence="1 2">
    <name type="scientific">Coemansia spiralis</name>
    <dbReference type="NCBI Taxonomy" id="417178"/>
    <lineage>
        <taxon>Eukaryota</taxon>
        <taxon>Fungi</taxon>
        <taxon>Fungi incertae sedis</taxon>
        <taxon>Zoopagomycota</taxon>
        <taxon>Kickxellomycotina</taxon>
        <taxon>Kickxellomycetes</taxon>
        <taxon>Kickxellales</taxon>
        <taxon>Kickxellaceae</taxon>
        <taxon>Coemansia</taxon>
    </lineage>
</organism>
<dbReference type="AlphaFoldDB" id="A0A9W8KX73"/>
<evidence type="ECO:0000313" key="1">
    <source>
        <dbReference type="EMBL" id="KAJ2673597.1"/>
    </source>
</evidence>
<name>A0A9W8KX73_9FUNG</name>
<dbReference type="Proteomes" id="UP001151518">
    <property type="component" value="Unassembled WGS sequence"/>
</dbReference>
<dbReference type="EMBL" id="JANBTW010000066">
    <property type="protein sequence ID" value="KAJ2673597.1"/>
    <property type="molecule type" value="Genomic_DNA"/>
</dbReference>
<proteinExistence type="predicted"/>
<protein>
    <submittedName>
        <fullName evidence="1">Uncharacterized protein</fullName>
    </submittedName>
</protein>
<gene>
    <name evidence="1" type="ORF">GGI25_004652</name>
</gene>
<evidence type="ECO:0000313" key="2">
    <source>
        <dbReference type="Proteomes" id="UP001151518"/>
    </source>
</evidence>
<comment type="caution">
    <text evidence="1">The sequence shown here is derived from an EMBL/GenBank/DDBJ whole genome shotgun (WGS) entry which is preliminary data.</text>
</comment>
<dbReference type="Gene3D" id="3.80.10.10">
    <property type="entry name" value="Ribonuclease Inhibitor"/>
    <property type="match status" value="1"/>
</dbReference>
<sequence>MLKIIADRKVEEFKAYKLPRHYAVAWFMVFCIYETNAHSWRFLGKHAPAEHNGTNNLLYVKDVWVKIDRSCLRDAELGLQLLDNSWSSSYTFPSARRLKIEYYDAGCGYDTSSAEVEDEVIAVIIKRAFSQLPKLQEVYIACTVNSEHVDNREYQSIIAHGIDKVLTMAFLKTKRLNINGINLWMAKSPLHMYGGVGLTHLVLRGNHNAGIYQHIIKRNAPTLNTLVVQSGLYSAVQDLLIDEGNIIIYPRLETLELDYFPDDENAPGHKIDKAVAPFPNLNRLCWDGLYPFSDDTLFRGNSSTLTYLSMDMRGKLLQIAQEYKIFYQGSHPKLRHIISTDCYGDPTSEHLDTPTYLQFTLDLVSPSTQTLGLNTLYKAQTFLREIPQYPHMLNIQVLNMYDSELTLSDIINLLKQLPNLTYLETNFGGIGAEIEEIDFNNLINQPYSLHYPLK</sequence>
<dbReference type="InterPro" id="IPR032675">
    <property type="entry name" value="LRR_dom_sf"/>
</dbReference>
<dbReference type="SUPFAM" id="SSF52047">
    <property type="entry name" value="RNI-like"/>
    <property type="match status" value="1"/>
</dbReference>